<gene>
    <name evidence="1" type="ORF">SO802_030159</name>
</gene>
<reference evidence="1 2" key="1">
    <citation type="submission" date="2024-01" db="EMBL/GenBank/DDBJ databases">
        <title>A telomere-to-telomere, gap-free genome of sweet tea (Lithocarpus litseifolius).</title>
        <authorList>
            <person name="Zhou J."/>
        </authorList>
    </citation>
    <scope>NUCLEOTIDE SEQUENCE [LARGE SCALE GENOMIC DNA]</scope>
    <source>
        <strain evidence="1">Zhou-2022a</strain>
        <tissue evidence="1">Leaf</tissue>
    </source>
</reference>
<name>A0AAW2BYH6_9ROSI</name>
<evidence type="ECO:0000313" key="2">
    <source>
        <dbReference type="Proteomes" id="UP001459277"/>
    </source>
</evidence>
<protein>
    <submittedName>
        <fullName evidence="1">Uncharacterized protein</fullName>
    </submittedName>
</protein>
<sequence length="140" mass="16485">MPVFSSLKALWSLTQPPGSHMFLGYIMKSRWKHGRKWWMQFMPKVQSFSANCGMSAVHLIKFINPVGQLQFHRRASPYQIDGEFFCQTGPMAYTRSLEPWKLMKYWMLWSIIAGQHRMPFEQVLTELRFMGHMATSSTNF</sequence>
<organism evidence="1 2">
    <name type="scientific">Lithocarpus litseifolius</name>
    <dbReference type="NCBI Taxonomy" id="425828"/>
    <lineage>
        <taxon>Eukaryota</taxon>
        <taxon>Viridiplantae</taxon>
        <taxon>Streptophyta</taxon>
        <taxon>Embryophyta</taxon>
        <taxon>Tracheophyta</taxon>
        <taxon>Spermatophyta</taxon>
        <taxon>Magnoliopsida</taxon>
        <taxon>eudicotyledons</taxon>
        <taxon>Gunneridae</taxon>
        <taxon>Pentapetalae</taxon>
        <taxon>rosids</taxon>
        <taxon>fabids</taxon>
        <taxon>Fagales</taxon>
        <taxon>Fagaceae</taxon>
        <taxon>Lithocarpus</taxon>
    </lineage>
</organism>
<dbReference type="EMBL" id="JAZDWU010000010">
    <property type="protein sequence ID" value="KAK9989920.1"/>
    <property type="molecule type" value="Genomic_DNA"/>
</dbReference>
<proteinExistence type="predicted"/>
<comment type="caution">
    <text evidence="1">The sequence shown here is derived from an EMBL/GenBank/DDBJ whole genome shotgun (WGS) entry which is preliminary data.</text>
</comment>
<accession>A0AAW2BYH6</accession>
<dbReference type="AlphaFoldDB" id="A0AAW2BYH6"/>
<dbReference type="Proteomes" id="UP001459277">
    <property type="component" value="Unassembled WGS sequence"/>
</dbReference>
<keyword evidence="2" id="KW-1185">Reference proteome</keyword>
<evidence type="ECO:0000313" key="1">
    <source>
        <dbReference type="EMBL" id="KAK9989920.1"/>
    </source>
</evidence>